<feature type="transmembrane region" description="Helical" evidence="1">
    <location>
        <begin position="46"/>
        <end position="73"/>
    </location>
</feature>
<feature type="transmembrane region" description="Helical" evidence="1">
    <location>
        <begin position="12"/>
        <end position="34"/>
    </location>
</feature>
<dbReference type="InterPro" id="IPR009339">
    <property type="entry name" value="DUF998"/>
</dbReference>
<evidence type="ECO:0000313" key="3">
    <source>
        <dbReference type="Proteomes" id="UP000655366"/>
    </source>
</evidence>
<accession>A0A931CMU1</accession>
<dbReference type="Proteomes" id="UP000655366">
    <property type="component" value="Unassembled WGS sequence"/>
</dbReference>
<dbReference type="EMBL" id="JADNYM010000025">
    <property type="protein sequence ID" value="MBG0741138.1"/>
    <property type="molecule type" value="Genomic_DNA"/>
</dbReference>
<evidence type="ECO:0000313" key="2">
    <source>
        <dbReference type="EMBL" id="MBG0741138.1"/>
    </source>
</evidence>
<feature type="transmembrane region" description="Helical" evidence="1">
    <location>
        <begin position="85"/>
        <end position="105"/>
    </location>
</feature>
<name>A0A931CMU1_9MICC</name>
<feature type="transmembrane region" description="Helical" evidence="1">
    <location>
        <begin position="132"/>
        <end position="152"/>
    </location>
</feature>
<dbReference type="AlphaFoldDB" id="A0A931CMU1"/>
<proteinExistence type="predicted"/>
<protein>
    <submittedName>
        <fullName evidence="2">DUF998 domain-containing protein</fullName>
    </submittedName>
</protein>
<keyword evidence="1" id="KW-0472">Membrane</keyword>
<gene>
    <name evidence="2" type="ORF">IV500_17345</name>
</gene>
<keyword evidence="1" id="KW-1133">Transmembrane helix</keyword>
<evidence type="ECO:0000256" key="1">
    <source>
        <dbReference type="SAM" id="Phobius"/>
    </source>
</evidence>
<organism evidence="2 3">
    <name type="scientific">Arthrobacter terrae</name>
    <dbReference type="NCBI Taxonomy" id="2935737"/>
    <lineage>
        <taxon>Bacteria</taxon>
        <taxon>Bacillati</taxon>
        <taxon>Actinomycetota</taxon>
        <taxon>Actinomycetes</taxon>
        <taxon>Micrococcales</taxon>
        <taxon>Micrococcaceae</taxon>
        <taxon>Arthrobacter</taxon>
    </lineage>
</organism>
<keyword evidence="1" id="KW-0812">Transmembrane</keyword>
<sequence length="235" mass="24367">MTNPSAGKSTTRALLIAGIAIGPWFIVVSLLQAMTRPGLDLTKHEVSLLLVGAAGWVQTITFVVTGVLALAFAVGVRRQLHPEKAGTWGPILMAVFGILFIVTGLNHPDPQLGFPAGSPTGVPQIQSTPSNIHSIAFSALALCIVAFCFVFVRKFAADHARSWTISIAASAALIIAFVAFGGALMPTGHGGLPLLGAAIFITGSVSAIALRLEQHQGAQQGTTRLIEQGESAARA</sequence>
<dbReference type="Pfam" id="PF06197">
    <property type="entry name" value="DUF998"/>
    <property type="match status" value="1"/>
</dbReference>
<keyword evidence="3" id="KW-1185">Reference proteome</keyword>
<feature type="transmembrane region" description="Helical" evidence="1">
    <location>
        <begin position="191"/>
        <end position="210"/>
    </location>
</feature>
<reference evidence="2 3" key="1">
    <citation type="submission" date="2020-11" db="EMBL/GenBank/DDBJ databases">
        <title>Arthrobacter antarcticus sp. nov., isolated from Antarctic Soil.</title>
        <authorList>
            <person name="Li J."/>
        </authorList>
    </citation>
    <scope>NUCLEOTIDE SEQUENCE [LARGE SCALE GENOMIC DNA]</scope>
    <source>
        <strain evidence="2 3">Z1-20</strain>
    </source>
</reference>
<dbReference type="RefSeq" id="WP_196398071.1">
    <property type="nucleotide sequence ID" value="NZ_JADNYM010000025.1"/>
</dbReference>
<comment type="caution">
    <text evidence="2">The sequence shown here is derived from an EMBL/GenBank/DDBJ whole genome shotgun (WGS) entry which is preliminary data.</text>
</comment>
<feature type="transmembrane region" description="Helical" evidence="1">
    <location>
        <begin position="164"/>
        <end position="185"/>
    </location>
</feature>